<proteinExistence type="predicted"/>
<organism evidence="1 2">
    <name type="scientific">Peptoanaerobacter stomatis</name>
    <dbReference type="NCBI Taxonomy" id="796937"/>
    <lineage>
        <taxon>Bacteria</taxon>
        <taxon>Bacillati</taxon>
        <taxon>Bacillota</taxon>
        <taxon>Clostridia</taxon>
        <taxon>Peptostreptococcales</taxon>
        <taxon>Filifactoraceae</taxon>
        <taxon>Peptoanaerobacter</taxon>
    </lineage>
</organism>
<evidence type="ECO:0000313" key="1">
    <source>
        <dbReference type="EMBL" id="EHL19057.1"/>
    </source>
</evidence>
<evidence type="ECO:0000313" key="2">
    <source>
        <dbReference type="Proteomes" id="UP000003379"/>
    </source>
</evidence>
<dbReference type="Proteomes" id="UP000003379">
    <property type="component" value="Unassembled WGS sequence"/>
</dbReference>
<name>G9XDD5_9FIRM</name>
<comment type="caution">
    <text evidence="1">The sequence shown here is derived from an EMBL/GenBank/DDBJ whole genome shotgun (WGS) entry which is preliminary data.</text>
</comment>
<dbReference type="HOGENOM" id="CLU_3293899_0_0_9"/>
<dbReference type="EMBL" id="AFZG01000031">
    <property type="protein sequence ID" value="EHL19057.1"/>
    <property type="molecule type" value="Genomic_DNA"/>
</dbReference>
<reference evidence="1 2" key="1">
    <citation type="submission" date="2011-08" db="EMBL/GenBank/DDBJ databases">
        <title>The Genome Sequence of Eubacteriaceae bacterium CM5.</title>
        <authorList>
            <consortium name="The Broad Institute Genome Sequencing Platform"/>
            <person name="Earl A."/>
            <person name="Ward D."/>
            <person name="Feldgarden M."/>
            <person name="Gevers D."/>
            <person name="Sizova M."/>
            <person name="Hazen A."/>
            <person name="Epstein S."/>
            <person name="Young S.K."/>
            <person name="Zeng Q."/>
            <person name="Gargeya S."/>
            <person name="Fitzgerald M."/>
            <person name="Haas B."/>
            <person name="Abouelleil A."/>
            <person name="Alvarado L."/>
            <person name="Arachchi H.M."/>
            <person name="Berlin A."/>
            <person name="Brown A."/>
            <person name="Chapman S.B."/>
            <person name="Chen Z."/>
            <person name="Dunbar C."/>
            <person name="Freedman E."/>
            <person name="Gearin G."/>
            <person name="Gellesch M."/>
            <person name="Goldberg J."/>
            <person name="Griggs A."/>
            <person name="Gujja S."/>
            <person name="Heiman D."/>
            <person name="Howarth C."/>
            <person name="Larson L."/>
            <person name="Lui A."/>
            <person name="MacDonald P.J.P."/>
            <person name="Montmayeur A."/>
            <person name="Murphy C."/>
            <person name="Neiman D."/>
            <person name="Pearson M."/>
            <person name="Priest M."/>
            <person name="Roberts A."/>
            <person name="Saif S."/>
            <person name="Shea T."/>
            <person name="Shenoy N."/>
            <person name="Sisk P."/>
            <person name="Stolte C."/>
            <person name="Sykes S."/>
            <person name="Wortman J."/>
            <person name="Nusbaum C."/>
            <person name="Birren B."/>
        </authorList>
    </citation>
    <scope>NUCLEOTIDE SEQUENCE [LARGE SCALE GENOMIC DNA]</scope>
    <source>
        <strain evidence="1 2">CM5</strain>
    </source>
</reference>
<sequence length="40" mass="4968">MYRKCWIWQKKLREQGFDISDDILTIDDIKLEILKNLKEK</sequence>
<protein>
    <submittedName>
        <fullName evidence="1">Uncharacterized protein</fullName>
    </submittedName>
</protein>
<accession>G9XDD5</accession>
<dbReference type="AlphaFoldDB" id="G9XDD5"/>
<gene>
    <name evidence="1" type="ORF">HMPREF9628_01808</name>
</gene>